<dbReference type="Proteomes" id="UP001209535">
    <property type="component" value="Unassembled WGS sequence"/>
</dbReference>
<name>A0ABT2X0J8_9RHOB</name>
<dbReference type="RefSeq" id="WP_263333535.1">
    <property type="nucleotide sequence ID" value="NZ_JAOVQO010000003.1"/>
</dbReference>
<dbReference type="PANTHER" id="PTHR41260:SF1">
    <property type="entry name" value="PROTEIN ECSC"/>
    <property type="match status" value="1"/>
</dbReference>
<keyword evidence="2" id="KW-1185">Reference proteome</keyword>
<protein>
    <submittedName>
        <fullName evidence="1">EcsC family protein</fullName>
    </submittedName>
</protein>
<dbReference type="EMBL" id="JAOVQO010000003">
    <property type="protein sequence ID" value="MCU9847205.1"/>
    <property type="molecule type" value="Genomic_DNA"/>
</dbReference>
<organism evidence="1 2">
    <name type="scientific">Albidovulum salinarum</name>
    <dbReference type="NCBI Taxonomy" id="2984153"/>
    <lineage>
        <taxon>Bacteria</taxon>
        <taxon>Pseudomonadati</taxon>
        <taxon>Pseudomonadota</taxon>
        <taxon>Alphaproteobacteria</taxon>
        <taxon>Rhodobacterales</taxon>
        <taxon>Paracoccaceae</taxon>
        <taxon>Albidovulum</taxon>
    </lineage>
</organism>
<evidence type="ECO:0000313" key="2">
    <source>
        <dbReference type="Proteomes" id="UP001209535"/>
    </source>
</evidence>
<dbReference type="Pfam" id="PF12787">
    <property type="entry name" value="EcsC"/>
    <property type="match status" value="1"/>
</dbReference>
<dbReference type="InterPro" id="IPR024787">
    <property type="entry name" value="EcsC"/>
</dbReference>
<reference evidence="1 2" key="1">
    <citation type="submission" date="2022-10" db="EMBL/GenBank/DDBJ databases">
        <title>Defluviimonas sp. nov., isolated from ocean surface sediments.</title>
        <authorList>
            <person name="He W."/>
            <person name="Wang L."/>
            <person name="Zhang D.-F."/>
        </authorList>
    </citation>
    <scope>NUCLEOTIDE SEQUENCE [LARGE SCALE GENOMIC DNA]</scope>
    <source>
        <strain evidence="1 2">WL0024</strain>
    </source>
</reference>
<accession>A0ABT2X0J8</accession>
<sequence>MKNDAALPEPVPPQLPVTALPPDALAEISVLALRLQRANGPVMRALNAFGGRIEARMTGLPENLRRLIETGMVEILAGAYEVAGRVGAHRALPDTGNWGHRAAVATGGALGGVGGLGTALVELPATIALFFGAMQKVAGQYGFDPASAETRAVCIEVFGAGGPLAEDDGVNTSFLGTRLAVNGRAVQALIQQVAPTLAAVIGRKLATQAVPVIGAAAGAGLNLAFLSYYQEMAHVRFGLKRLADRYGAAPVDTAFREDVRRLRAG</sequence>
<evidence type="ECO:0000313" key="1">
    <source>
        <dbReference type="EMBL" id="MCU9847205.1"/>
    </source>
</evidence>
<comment type="caution">
    <text evidence="1">The sequence shown here is derived from an EMBL/GenBank/DDBJ whole genome shotgun (WGS) entry which is preliminary data.</text>
</comment>
<gene>
    <name evidence="1" type="ORF">OEZ60_04225</name>
</gene>
<dbReference type="PANTHER" id="PTHR41260">
    <property type="entry name" value="PROTEIN ECSC"/>
    <property type="match status" value="1"/>
</dbReference>
<proteinExistence type="predicted"/>